<evidence type="ECO:0000313" key="3">
    <source>
        <dbReference type="Proteomes" id="UP000037122"/>
    </source>
</evidence>
<evidence type="ECO:0000313" key="2">
    <source>
        <dbReference type="EMBL" id="KND99237.1"/>
    </source>
</evidence>
<name>A0A0L0NYG5_CANAR</name>
<feature type="signal peptide" evidence="1">
    <location>
        <begin position="1"/>
        <end position="19"/>
    </location>
</feature>
<proteinExistence type="predicted"/>
<dbReference type="AlphaFoldDB" id="A0A0L0NYG5"/>
<sequence>MDLHALSVITLCITQLCTCDHLNEIEEFFTLKDQSLYEINRQLQGDNTGKFKIAERNHDDIEHSVSTRKIEVK</sequence>
<dbReference type="EMBL" id="LGST01000025">
    <property type="protein sequence ID" value="KND99237.1"/>
    <property type="molecule type" value="Genomic_DNA"/>
</dbReference>
<feature type="chain" id="PRO_5005545384" evidence="1">
    <location>
        <begin position="20"/>
        <end position="73"/>
    </location>
</feature>
<reference evidence="3" key="1">
    <citation type="journal article" date="2015" name="BMC Genomics">
        <title>Draft genome of a commonly misdiagnosed multidrug resistant pathogen Candida auris.</title>
        <authorList>
            <person name="Chatterjee S."/>
            <person name="Alampalli S.V."/>
            <person name="Nageshan R.K."/>
            <person name="Chettiar S.T."/>
            <person name="Joshi S."/>
            <person name="Tatu U.S."/>
        </authorList>
    </citation>
    <scope>NUCLEOTIDE SEQUENCE [LARGE SCALE GENOMIC DNA]</scope>
    <source>
        <strain evidence="3">6684</strain>
    </source>
</reference>
<evidence type="ECO:0000256" key="1">
    <source>
        <dbReference type="SAM" id="SignalP"/>
    </source>
</evidence>
<dbReference type="VEuPathDB" id="FungiDB:QG37_03777"/>
<protein>
    <submittedName>
        <fullName evidence="2">Uncharacterized protein</fullName>
    </submittedName>
</protein>
<dbReference type="Proteomes" id="UP000037122">
    <property type="component" value="Unassembled WGS sequence"/>
</dbReference>
<accession>A0A0L0NYG5</accession>
<organism evidence="2 3">
    <name type="scientific">Candidozyma auris</name>
    <name type="common">Yeast</name>
    <name type="synonym">Candida auris</name>
    <dbReference type="NCBI Taxonomy" id="498019"/>
    <lineage>
        <taxon>Eukaryota</taxon>
        <taxon>Fungi</taxon>
        <taxon>Dikarya</taxon>
        <taxon>Ascomycota</taxon>
        <taxon>Saccharomycotina</taxon>
        <taxon>Pichiomycetes</taxon>
        <taxon>Metschnikowiaceae</taxon>
        <taxon>Candidozyma</taxon>
    </lineage>
</organism>
<keyword evidence="1" id="KW-0732">Signal</keyword>
<gene>
    <name evidence="2" type="ORF">QG37_03777</name>
</gene>
<comment type="caution">
    <text evidence="2">The sequence shown here is derived from an EMBL/GenBank/DDBJ whole genome shotgun (WGS) entry which is preliminary data.</text>
</comment>